<dbReference type="GeneID" id="301547086"/>
<gene>
    <name evidence="2" type="ORF">GCM10012285_12170</name>
</gene>
<comment type="caution">
    <text evidence="2">The sequence shown here is derived from an EMBL/GenBank/DDBJ whole genome shotgun (WGS) entry which is preliminary data.</text>
</comment>
<keyword evidence="3" id="KW-1185">Reference proteome</keyword>
<reference evidence="3" key="1">
    <citation type="journal article" date="2019" name="Int. J. Syst. Evol. Microbiol.">
        <title>The Global Catalogue of Microorganisms (GCM) 10K type strain sequencing project: providing services to taxonomists for standard genome sequencing and annotation.</title>
        <authorList>
            <consortium name="The Broad Institute Genomics Platform"/>
            <consortium name="The Broad Institute Genome Sequencing Center for Infectious Disease"/>
            <person name="Wu L."/>
            <person name="Ma J."/>
        </authorList>
    </citation>
    <scope>NUCLEOTIDE SEQUENCE [LARGE SCALE GENOMIC DNA]</scope>
    <source>
        <strain evidence="3">CGMCC 4.7323</strain>
    </source>
</reference>
<feature type="compositionally biased region" description="Basic and acidic residues" evidence="1">
    <location>
        <begin position="73"/>
        <end position="83"/>
    </location>
</feature>
<proteinExistence type="predicted"/>
<evidence type="ECO:0000313" key="3">
    <source>
        <dbReference type="Proteomes" id="UP000600080"/>
    </source>
</evidence>
<evidence type="ECO:0000256" key="1">
    <source>
        <dbReference type="SAM" id="MobiDB-lite"/>
    </source>
</evidence>
<dbReference type="EMBL" id="BMND01000003">
    <property type="protein sequence ID" value="GGN37400.1"/>
    <property type="molecule type" value="Genomic_DNA"/>
</dbReference>
<protein>
    <submittedName>
        <fullName evidence="2">Uncharacterized protein</fullName>
    </submittedName>
</protein>
<accession>A0ABQ2J567</accession>
<sequence length="133" mass="14582">MGAFAIAFTFAVDVDGDGAGVGDLYQHSVSHDNSGMALICPVEGLPPDRPTIRCTISQNGRERLRWRDHPGLHRADEHLDPRQHRLRPHGPRPTRCGGTSAPDTPLVAHNIRVGKSSPGARMIVARRLVTWKL</sequence>
<organism evidence="2 3">
    <name type="scientific">Streptomyces kronopolitis</name>
    <dbReference type="NCBI Taxonomy" id="1612435"/>
    <lineage>
        <taxon>Bacteria</taxon>
        <taxon>Bacillati</taxon>
        <taxon>Actinomycetota</taxon>
        <taxon>Actinomycetes</taxon>
        <taxon>Kitasatosporales</taxon>
        <taxon>Streptomycetaceae</taxon>
        <taxon>Streptomyces</taxon>
    </lineage>
</organism>
<name>A0ABQ2J567_9ACTN</name>
<evidence type="ECO:0000313" key="2">
    <source>
        <dbReference type="EMBL" id="GGN37400.1"/>
    </source>
</evidence>
<feature type="region of interest" description="Disordered" evidence="1">
    <location>
        <begin position="73"/>
        <end position="103"/>
    </location>
</feature>
<dbReference type="Proteomes" id="UP000600080">
    <property type="component" value="Unassembled WGS sequence"/>
</dbReference>
<dbReference type="RefSeq" id="WP_189096501.1">
    <property type="nucleotide sequence ID" value="NZ_BMND01000003.1"/>
</dbReference>